<proteinExistence type="predicted"/>
<comment type="caution">
    <text evidence="1">The sequence shown here is derived from an EMBL/GenBank/DDBJ whole genome shotgun (WGS) entry which is preliminary data.</text>
</comment>
<reference evidence="1" key="1">
    <citation type="submission" date="2020-03" db="EMBL/GenBank/DDBJ databases">
        <title>Draft sequencing of Calidifontibacter sp. DB0510.</title>
        <authorList>
            <person name="Kim D.-U."/>
        </authorList>
    </citation>
    <scope>NUCLEOTIDE SEQUENCE</scope>
    <source>
        <strain evidence="1">DB0510</strain>
    </source>
</reference>
<gene>
    <name evidence="1" type="ORF">G9U51_13165</name>
</gene>
<accession>A0A967B0V3</accession>
<dbReference type="EMBL" id="JAAOIV010000010">
    <property type="protein sequence ID" value="NHN56729.1"/>
    <property type="molecule type" value="Genomic_DNA"/>
</dbReference>
<dbReference type="Proteomes" id="UP000744769">
    <property type="component" value="Unassembled WGS sequence"/>
</dbReference>
<dbReference type="RefSeq" id="WP_166197395.1">
    <property type="nucleotide sequence ID" value="NZ_JAAOIV010000010.1"/>
</dbReference>
<protein>
    <submittedName>
        <fullName evidence="1">Uncharacterized protein</fullName>
    </submittedName>
</protein>
<name>A0A967B0V3_9MICO</name>
<keyword evidence="2" id="KW-1185">Reference proteome</keyword>
<organism evidence="1 2">
    <name type="scientific">Metallococcus carri</name>
    <dbReference type="NCBI Taxonomy" id="1656884"/>
    <lineage>
        <taxon>Bacteria</taxon>
        <taxon>Bacillati</taxon>
        <taxon>Actinomycetota</taxon>
        <taxon>Actinomycetes</taxon>
        <taxon>Micrococcales</taxon>
        <taxon>Dermacoccaceae</taxon>
        <taxon>Metallococcus</taxon>
    </lineage>
</organism>
<evidence type="ECO:0000313" key="2">
    <source>
        <dbReference type="Proteomes" id="UP000744769"/>
    </source>
</evidence>
<evidence type="ECO:0000313" key="1">
    <source>
        <dbReference type="EMBL" id="NHN56729.1"/>
    </source>
</evidence>
<dbReference type="AlphaFoldDB" id="A0A967B0V3"/>
<sequence>MRRALSHRERESIAALLRSGMPIACCSISTPAFARLVLVGVAAGDPVVLDSRSPSPAPPNARLRDTMFGEIAAAGEAAGIPLRRGGSGRDRGLLVGDALVLAEEIRVGGAVDAVLEVSGLPTVPSWLEEMAWGGSTQVTLGLRSAHRLEVIATLIGTRGGWGQLVVEDGALRFEGLGRAQLQAACAQLERAVARTDRDERSA</sequence>